<reference evidence="1" key="1">
    <citation type="submission" date="2021-02" db="EMBL/GenBank/DDBJ databases">
        <authorList>
            <person name="Palmer J.M."/>
        </authorList>
    </citation>
    <scope>NUCLEOTIDE SEQUENCE</scope>
    <source>
        <strain evidence="1">SCRP23</strain>
    </source>
</reference>
<dbReference type="EMBL" id="JAGDFL010000423">
    <property type="protein sequence ID" value="KAG7388970.1"/>
    <property type="molecule type" value="Genomic_DNA"/>
</dbReference>
<accession>A0A8T1W9V4</accession>
<dbReference type="Proteomes" id="UP000693981">
    <property type="component" value="Unassembled WGS sequence"/>
</dbReference>
<name>A0A8T1W9V4_9STRA</name>
<proteinExistence type="predicted"/>
<sequence length="242" mass="27416">MSTPPSPWGAQVSKLWSAKGDKQCAPPESDDYSNWSLMQLKAEITQRQLKTNPRRRNKEAFVKVLLDDDAARPQPTVDEHCSLTPPTSKIIAGQQMVPEVVTAPSRMMATSVPVSTVYTPEVETVYRPQPKRPRIAQATIDLATNEFINSPTSEKEFLRRKLGIQAARLEIETRRLDLETKREQRNSELHVVQIALAQEQLQQAKLATQKMKTEWMVDQLLQKKRLRDAGISQEDSANLGLF</sequence>
<organism evidence="1 2">
    <name type="scientific">Phytophthora boehmeriae</name>
    <dbReference type="NCBI Taxonomy" id="109152"/>
    <lineage>
        <taxon>Eukaryota</taxon>
        <taxon>Sar</taxon>
        <taxon>Stramenopiles</taxon>
        <taxon>Oomycota</taxon>
        <taxon>Peronosporomycetes</taxon>
        <taxon>Peronosporales</taxon>
        <taxon>Peronosporaceae</taxon>
        <taxon>Phytophthora</taxon>
    </lineage>
</organism>
<evidence type="ECO:0000313" key="2">
    <source>
        <dbReference type="Proteomes" id="UP000693981"/>
    </source>
</evidence>
<keyword evidence="2" id="KW-1185">Reference proteome</keyword>
<dbReference type="OrthoDB" id="126057at2759"/>
<protein>
    <submittedName>
        <fullName evidence="1">Uncharacterized protein</fullName>
    </submittedName>
</protein>
<evidence type="ECO:0000313" key="1">
    <source>
        <dbReference type="EMBL" id="KAG7388970.1"/>
    </source>
</evidence>
<gene>
    <name evidence="1" type="ORF">PHYBOEH_007649</name>
</gene>
<dbReference type="AlphaFoldDB" id="A0A8T1W9V4"/>
<comment type="caution">
    <text evidence="1">The sequence shown here is derived from an EMBL/GenBank/DDBJ whole genome shotgun (WGS) entry which is preliminary data.</text>
</comment>